<keyword evidence="2" id="KW-1185">Reference proteome</keyword>
<evidence type="ECO:0000313" key="2">
    <source>
        <dbReference type="Proteomes" id="UP001206925"/>
    </source>
</evidence>
<dbReference type="AlphaFoldDB" id="A0AAD5D5C5"/>
<accession>A0AAD5D5C5</accession>
<gene>
    <name evidence="1" type="ORF">M8C21_015801</name>
</gene>
<dbReference type="EMBL" id="JAMZMK010005359">
    <property type="protein sequence ID" value="KAI7753659.1"/>
    <property type="molecule type" value="Genomic_DNA"/>
</dbReference>
<proteinExistence type="predicted"/>
<dbReference type="Proteomes" id="UP001206925">
    <property type="component" value="Unassembled WGS sequence"/>
</dbReference>
<sequence length="94" mass="10570">MANVRLFKIKNIYGVPCTFSFGFKSIHICHSAADSDAGAMLTRNPHKRVKIKIRSPQKSKFFHPLFTGIQTDTVDGARQFLTDVQPTFVSLKNT</sequence>
<protein>
    <submittedName>
        <fullName evidence="1">Uncharacterized protein</fullName>
    </submittedName>
</protein>
<comment type="caution">
    <text evidence="1">The sequence shown here is derived from an EMBL/GenBank/DDBJ whole genome shotgun (WGS) entry which is preliminary data.</text>
</comment>
<organism evidence="1 2">
    <name type="scientific">Ambrosia artemisiifolia</name>
    <name type="common">Common ragweed</name>
    <dbReference type="NCBI Taxonomy" id="4212"/>
    <lineage>
        <taxon>Eukaryota</taxon>
        <taxon>Viridiplantae</taxon>
        <taxon>Streptophyta</taxon>
        <taxon>Embryophyta</taxon>
        <taxon>Tracheophyta</taxon>
        <taxon>Spermatophyta</taxon>
        <taxon>Magnoliopsida</taxon>
        <taxon>eudicotyledons</taxon>
        <taxon>Gunneridae</taxon>
        <taxon>Pentapetalae</taxon>
        <taxon>asterids</taxon>
        <taxon>campanulids</taxon>
        <taxon>Asterales</taxon>
        <taxon>Asteraceae</taxon>
        <taxon>Asteroideae</taxon>
        <taxon>Heliantheae alliance</taxon>
        <taxon>Heliantheae</taxon>
        <taxon>Ambrosia</taxon>
    </lineage>
</organism>
<evidence type="ECO:0000313" key="1">
    <source>
        <dbReference type="EMBL" id="KAI7753659.1"/>
    </source>
</evidence>
<reference evidence="1" key="1">
    <citation type="submission" date="2022-06" db="EMBL/GenBank/DDBJ databases">
        <title>Uncovering the hologenomic basis of an extraordinary plant invasion.</title>
        <authorList>
            <person name="Bieker V.C."/>
            <person name="Martin M.D."/>
            <person name="Gilbert T."/>
            <person name="Hodgins K."/>
            <person name="Battlay P."/>
            <person name="Petersen B."/>
            <person name="Wilson J."/>
        </authorList>
    </citation>
    <scope>NUCLEOTIDE SEQUENCE</scope>
    <source>
        <strain evidence="1">AA19_3_7</strain>
        <tissue evidence="1">Leaf</tissue>
    </source>
</reference>
<name>A0AAD5D5C5_AMBAR</name>